<feature type="transmembrane region" description="Helical" evidence="6">
    <location>
        <begin position="234"/>
        <end position="255"/>
    </location>
</feature>
<comment type="caution">
    <text evidence="8">The sequence shown here is derived from an EMBL/GenBank/DDBJ whole genome shotgun (WGS) entry which is preliminary data.</text>
</comment>
<gene>
    <name evidence="8" type="ORF">EBM89_12145</name>
</gene>
<feature type="transmembrane region" description="Helical" evidence="6">
    <location>
        <begin position="340"/>
        <end position="359"/>
    </location>
</feature>
<protein>
    <submittedName>
        <fullName evidence="8">MFS transporter</fullName>
    </submittedName>
</protein>
<comment type="subcellular location">
    <subcellularLocation>
        <location evidence="1">Cell membrane</location>
        <topology evidence="1">Multi-pass membrane protein</topology>
    </subcellularLocation>
</comment>
<accession>A0A3M2J7Z8</accession>
<dbReference type="Pfam" id="PF07690">
    <property type="entry name" value="MFS_1"/>
    <property type="match status" value="1"/>
</dbReference>
<dbReference type="SUPFAM" id="SSF103473">
    <property type="entry name" value="MFS general substrate transporter"/>
    <property type="match status" value="1"/>
</dbReference>
<dbReference type="Gene3D" id="1.20.1250.20">
    <property type="entry name" value="MFS general substrate transporter like domains"/>
    <property type="match status" value="1"/>
</dbReference>
<evidence type="ECO:0000256" key="2">
    <source>
        <dbReference type="ARBA" id="ARBA00022692"/>
    </source>
</evidence>
<dbReference type="AlphaFoldDB" id="A0A3M2J7Z8"/>
<evidence type="ECO:0000313" key="8">
    <source>
        <dbReference type="EMBL" id="RMI09004.1"/>
    </source>
</evidence>
<feature type="transmembrane region" description="Helical" evidence="6">
    <location>
        <begin position="276"/>
        <end position="295"/>
    </location>
</feature>
<evidence type="ECO:0000259" key="7">
    <source>
        <dbReference type="PROSITE" id="PS50850"/>
    </source>
</evidence>
<evidence type="ECO:0000256" key="6">
    <source>
        <dbReference type="SAM" id="Phobius"/>
    </source>
</evidence>
<name>A0A3M2J7Z8_9CELL</name>
<feature type="transmembrane region" description="Helical" evidence="6">
    <location>
        <begin position="315"/>
        <end position="333"/>
    </location>
</feature>
<feature type="region of interest" description="Disordered" evidence="5">
    <location>
        <begin position="1"/>
        <end position="64"/>
    </location>
</feature>
<keyword evidence="9" id="KW-1185">Reference proteome</keyword>
<feature type="transmembrane region" description="Helical" evidence="6">
    <location>
        <begin position="399"/>
        <end position="422"/>
    </location>
</feature>
<evidence type="ECO:0000256" key="4">
    <source>
        <dbReference type="ARBA" id="ARBA00023136"/>
    </source>
</evidence>
<evidence type="ECO:0000256" key="1">
    <source>
        <dbReference type="ARBA" id="ARBA00004651"/>
    </source>
</evidence>
<feature type="compositionally biased region" description="Low complexity" evidence="5">
    <location>
        <begin position="1"/>
        <end position="12"/>
    </location>
</feature>
<organism evidence="8 9">
    <name type="scientific">Cellulomonas triticagri</name>
    <dbReference type="NCBI Taxonomy" id="2483352"/>
    <lineage>
        <taxon>Bacteria</taxon>
        <taxon>Bacillati</taxon>
        <taxon>Actinomycetota</taxon>
        <taxon>Actinomycetes</taxon>
        <taxon>Micrococcales</taxon>
        <taxon>Cellulomonadaceae</taxon>
        <taxon>Cellulomonas</taxon>
    </lineage>
</organism>
<sequence length="468" mass="46596">MVVGAPPGHAEGPPGPPGPIGSCGPVVDVTAPPYGRASGACARSPSRHTPDGPSTSSGEVRAVENPPVPLAPYARLLRLPGVLPLVLVAFVARIPHAMTGVVLTLHVVGPLGLGYARAGLVAAAMTVGVAIGSPWRGRRVDRLGLRRALLPSVVVESAVWLIAPRLGYEALLVAAVVAGVFLVPVFSVVRQSLAVLVPAEQQRTAYALDSVGTEMTFMLAPTVGVLVATQVSTAAALTLVGASTVLAGLLLMWFNPPTRSAGATAVPEPSGRRPRLITPGLLVVLAAASAAALILNGTDVGIVAALEGWDRESAVGWMIALWCAGSVVGGLVYGAQKRELHPLALVALLGAATLPAALAQTQLQLAVAVVVAGLPCAAALSAINASLVRMVPEHRRGEVMGWSGTANTVGAALGAPVVGAVIDGVGPGGGFAAAGGVGLLLAVLGLAVLAAVRRRSGGRAASAAVGGG</sequence>
<dbReference type="InterPro" id="IPR020846">
    <property type="entry name" value="MFS_dom"/>
</dbReference>
<feature type="transmembrane region" description="Helical" evidence="6">
    <location>
        <begin position="210"/>
        <end position="228"/>
    </location>
</feature>
<feature type="domain" description="Major facilitator superfamily (MFS) profile" evidence="7">
    <location>
        <begin position="81"/>
        <end position="453"/>
    </location>
</feature>
<keyword evidence="3 6" id="KW-1133">Transmembrane helix</keyword>
<keyword evidence="4 6" id="KW-0472">Membrane</keyword>
<feature type="non-terminal residue" evidence="8">
    <location>
        <position position="468"/>
    </location>
</feature>
<feature type="transmembrane region" description="Helical" evidence="6">
    <location>
        <begin position="82"/>
        <end position="108"/>
    </location>
</feature>
<dbReference type="InterPro" id="IPR011701">
    <property type="entry name" value="MFS"/>
</dbReference>
<dbReference type="Proteomes" id="UP000269289">
    <property type="component" value="Unassembled WGS sequence"/>
</dbReference>
<dbReference type="OrthoDB" id="4229605at2"/>
<proteinExistence type="predicted"/>
<reference evidence="8 9" key="1">
    <citation type="submission" date="2018-10" db="EMBL/GenBank/DDBJ databases">
        <title>Isolation, diversity and antifungal activity of actinobacteria from wheat.</title>
        <authorList>
            <person name="Han C."/>
        </authorList>
    </citation>
    <scope>NUCLEOTIDE SEQUENCE [LARGE SCALE GENOMIC DNA]</scope>
    <source>
        <strain evidence="8 9">NEAU-YY56</strain>
    </source>
</reference>
<dbReference type="PANTHER" id="PTHR23542:SF1">
    <property type="entry name" value="MAJOR FACILITATOR SUPERFAMILY (MFS) PROFILE DOMAIN-CONTAINING PROTEIN"/>
    <property type="match status" value="1"/>
</dbReference>
<dbReference type="InterPro" id="IPR036259">
    <property type="entry name" value="MFS_trans_sf"/>
</dbReference>
<dbReference type="GO" id="GO:0005886">
    <property type="term" value="C:plasma membrane"/>
    <property type="evidence" value="ECO:0007669"/>
    <property type="project" value="UniProtKB-SubCell"/>
</dbReference>
<feature type="transmembrane region" description="Helical" evidence="6">
    <location>
        <begin position="170"/>
        <end position="189"/>
    </location>
</feature>
<feature type="transmembrane region" description="Helical" evidence="6">
    <location>
        <begin position="114"/>
        <end position="135"/>
    </location>
</feature>
<dbReference type="EMBL" id="RFFI01000064">
    <property type="protein sequence ID" value="RMI09004.1"/>
    <property type="molecule type" value="Genomic_DNA"/>
</dbReference>
<dbReference type="GO" id="GO:0022857">
    <property type="term" value="F:transmembrane transporter activity"/>
    <property type="evidence" value="ECO:0007669"/>
    <property type="project" value="InterPro"/>
</dbReference>
<evidence type="ECO:0000256" key="3">
    <source>
        <dbReference type="ARBA" id="ARBA00022989"/>
    </source>
</evidence>
<dbReference type="PROSITE" id="PS50850">
    <property type="entry name" value="MFS"/>
    <property type="match status" value="1"/>
</dbReference>
<keyword evidence="2 6" id="KW-0812">Transmembrane</keyword>
<feature type="transmembrane region" description="Helical" evidence="6">
    <location>
        <begin position="365"/>
        <end position="387"/>
    </location>
</feature>
<evidence type="ECO:0000256" key="5">
    <source>
        <dbReference type="SAM" id="MobiDB-lite"/>
    </source>
</evidence>
<feature type="transmembrane region" description="Helical" evidence="6">
    <location>
        <begin position="428"/>
        <end position="452"/>
    </location>
</feature>
<feature type="transmembrane region" description="Helical" evidence="6">
    <location>
        <begin position="147"/>
        <end position="164"/>
    </location>
</feature>
<dbReference type="PANTHER" id="PTHR23542">
    <property type="match status" value="1"/>
</dbReference>
<evidence type="ECO:0000313" key="9">
    <source>
        <dbReference type="Proteomes" id="UP000269289"/>
    </source>
</evidence>